<evidence type="ECO:0000313" key="4">
    <source>
        <dbReference type="EMBL" id="MBD1423815.1"/>
    </source>
</evidence>
<name>A0ABR7XXN5_9SPHI</name>
<comment type="caution">
    <text evidence="4">The sequence shown here is derived from an EMBL/GenBank/DDBJ whole genome shotgun (WGS) entry which is preliminary data.</text>
</comment>
<dbReference type="PANTHER" id="PTHR43397">
    <property type="entry name" value="ERGOTHIONEINE BIOSYNTHESIS PROTEIN 1"/>
    <property type="match status" value="1"/>
</dbReference>
<dbReference type="RefSeq" id="WP_190315589.1">
    <property type="nucleotide sequence ID" value="NZ_JACNYL010000006.1"/>
</dbReference>
<protein>
    <submittedName>
        <fullName evidence="4">L-histidine N(Alpha)-methyltransferase</fullName>
    </submittedName>
</protein>
<keyword evidence="5" id="KW-1185">Reference proteome</keyword>
<dbReference type="EMBL" id="JACNYL010000006">
    <property type="protein sequence ID" value="MBD1423815.1"/>
    <property type="molecule type" value="Genomic_DNA"/>
</dbReference>
<sequence>MDKLESFHQDVLRGLKDHPKWLQPKYFYDDNGAALFQRIMEMPAYYLTACELEIFRDKTVELAEVLHVQQEPFDLIELGAGDAMKSSFLLEHLLREQADFTYMPIDICGEVLLTLRDRLNRDLPNLEVVPLHGEYLDMLREATEQSDRRKIVLFLGSNIGNMELEDAHGFCRTVNRRLKRGDTMLTGFDLQKNPHTILEAYNDKEGITAAFNLNLLERINRELDADFNISAFQHYQTYDPIDGGCRSYLVSGTAQKVNIGGEVISFEANEPIAVEVSRKYTPLEIDQMAIETGFAPLAQIADSKNWFVDAIWQVN</sequence>
<dbReference type="Gene3D" id="3.40.50.150">
    <property type="entry name" value="Vaccinia Virus protein VP39"/>
    <property type="match status" value="1"/>
</dbReference>
<accession>A0ABR7XXN5</accession>
<proteinExistence type="predicted"/>
<dbReference type="Pfam" id="PF10017">
    <property type="entry name" value="Methyltransf_33"/>
    <property type="match status" value="1"/>
</dbReference>
<dbReference type="InterPro" id="IPR017804">
    <property type="entry name" value="MeTrfase_EgtD-like"/>
</dbReference>
<evidence type="ECO:0000313" key="5">
    <source>
        <dbReference type="Proteomes" id="UP000651112"/>
    </source>
</evidence>
<dbReference type="InterPro" id="IPR019257">
    <property type="entry name" value="MeTrfase_dom"/>
</dbReference>
<feature type="domain" description="Histidine-specific methyltransferase SAM-dependent" evidence="3">
    <location>
        <begin position="7"/>
        <end position="313"/>
    </location>
</feature>
<dbReference type="PANTHER" id="PTHR43397:SF1">
    <property type="entry name" value="ERGOTHIONEINE BIOSYNTHESIS PROTEIN 1"/>
    <property type="match status" value="1"/>
</dbReference>
<evidence type="ECO:0000259" key="3">
    <source>
        <dbReference type="Pfam" id="PF10017"/>
    </source>
</evidence>
<dbReference type="InterPro" id="IPR029063">
    <property type="entry name" value="SAM-dependent_MTases_sf"/>
</dbReference>
<keyword evidence="2" id="KW-0808">Transferase</keyword>
<evidence type="ECO:0000256" key="2">
    <source>
        <dbReference type="ARBA" id="ARBA00022679"/>
    </source>
</evidence>
<keyword evidence="1" id="KW-0489">Methyltransferase</keyword>
<organism evidence="4 5">
    <name type="scientific">Sphingobacterium chuzhouense</name>
    <dbReference type="NCBI Taxonomy" id="1742264"/>
    <lineage>
        <taxon>Bacteria</taxon>
        <taxon>Pseudomonadati</taxon>
        <taxon>Bacteroidota</taxon>
        <taxon>Sphingobacteriia</taxon>
        <taxon>Sphingobacteriales</taxon>
        <taxon>Sphingobacteriaceae</taxon>
        <taxon>Sphingobacterium</taxon>
    </lineage>
</organism>
<dbReference type="InterPro" id="IPR051128">
    <property type="entry name" value="EgtD_Methyltrsf_superfamily"/>
</dbReference>
<dbReference type="Proteomes" id="UP000651112">
    <property type="component" value="Unassembled WGS sequence"/>
</dbReference>
<dbReference type="PIRSF" id="PIRSF018005">
    <property type="entry name" value="UCP018005"/>
    <property type="match status" value="1"/>
</dbReference>
<evidence type="ECO:0000256" key="1">
    <source>
        <dbReference type="ARBA" id="ARBA00022603"/>
    </source>
</evidence>
<gene>
    <name evidence="4" type="ORF">H8B21_19810</name>
</gene>
<reference evidence="4 5" key="1">
    <citation type="submission" date="2020-08" db="EMBL/GenBank/DDBJ databases">
        <title>Sphingobacterium sp. DN00404 isolated from aquaculture water.</title>
        <authorList>
            <person name="Zhang M."/>
        </authorList>
    </citation>
    <scope>NUCLEOTIDE SEQUENCE [LARGE SCALE GENOMIC DNA]</scope>
    <source>
        <strain evidence="4 5">KCTC 42746</strain>
    </source>
</reference>